<accession>A0AAD9QGG7</accession>
<comment type="caution">
    <text evidence="1">The sequence shown here is derived from an EMBL/GenBank/DDBJ whole genome shotgun (WGS) entry which is preliminary data.</text>
</comment>
<reference evidence="1" key="2">
    <citation type="journal article" date="2023" name="Science">
        <title>Genomic signatures of disease resistance in endangered staghorn corals.</title>
        <authorList>
            <person name="Vollmer S.V."/>
            <person name="Selwyn J.D."/>
            <person name="Despard B.A."/>
            <person name="Roesel C.L."/>
        </authorList>
    </citation>
    <scope>NUCLEOTIDE SEQUENCE</scope>
    <source>
        <strain evidence="1">K2</strain>
    </source>
</reference>
<gene>
    <name evidence="1" type="ORF">P5673_016457</name>
</gene>
<dbReference type="AlphaFoldDB" id="A0AAD9QGG7"/>
<organism evidence="1 2">
    <name type="scientific">Acropora cervicornis</name>
    <name type="common">Staghorn coral</name>
    <dbReference type="NCBI Taxonomy" id="6130"/>
    <lineage>
        <taxon>Eukaryota</taxon>
        <taxon>Metazoa</taxon>
        <taxon>Cnidaria</taxon>
        <taxon>Anthozoa</taxon>
        <taxon>Hexacorallia</taxon>
        <taxon>Scleractinia</taxon>
        <taxon>Astrocoeniina</taxon>
        <taxon>Acroporidae</taxon>
        <taxon>Acropora</taxon>
    </lineage>
</organism>
<evidence type="ECO:0000313" key="1">
    <source>
        <dbReference type="EMBL" id="KAK2560694.1"/>
    </source>
</evidence>
<evidence type="ECO:0000313" key="2">
    <source>
        <dbReference type="Proteomes" id="UP001249851"/>
    </source>
</evidence>
<protein>
    <submittedName>
        <fullName evidence="1">Uncharacterized protein</fullName>
    </submittedName>
</protein>
<keyword evidence="2" id="KW-1185">Reference proteome</keyword>
<sequence>MPFHFDKLPAYFAEKVVQNEQTINFKMQELASAYFKVFKYNRDFFRILKTAAEGAMDPTTASKSKTELKKWLRTFSAMDAKVKMRTEYYNSGEKLREDHNAEYQRRVKEISEKGGYKPYLLGELAKALIYAAEAYHTRGAIRHIVGGTQMRIIDLSPRTPLSINDLWVSMIENWGESNKEYNHCKKEPLVKCFLKMSKYMWRVFNAMRIVRVRLPNKAKLKGVVRFGEQFGDPEHAMSLWLRRKRKGYAEVRRRVEDVKSFLLQFGCDQAVLNIKAPIPPACVTKMNDKINEYNVALASLVTDGKRRWNRR</sequence>
<dbReference type="EMBL" id="JARQWQ010000035">
    <property type="protein sequence ID" value="KAK2560694.1"/>
    <property type="molecule type" value="Genomic_DNA"/>
</dbReference>
<name>A0AAD9QGG7_ACRCE</name>
<reference evidence="1" key="1">
    <citation type="journal article" date="2023" name="G3 (Bethesda)">
        <title>Whole genome assembly and annotation of the endangered Caribbean coral Acropora cervicornis.</title>
        <authorList>
            <person name="Selwyn J.D."/>
            <person name="Vollmer S.V."/>
        </authorList>
    </citation>
    <scope>NUCLEOTIDE SEQUENCE</scope>
    <source>
        <strain evidence="1">K2</strain>
    </source>
</reference>
<proteinExistence type="predicted"/>
<dbReference type="Proteomes" id="UP001249851">
    <property type="component" value="Unassembled WGS sequence"/>
</dbReference>